<dbReference type="PANTHER" id="PTHR42879">
    <property type="entry name" value="3-OXOACYL-(ACYL-CARRIER-PROTEIN) REDUCTASE"/>
    <property type="match status" value="1"/>
</dbReference>
<dbReference type="RefSeq" id="WP_307259187.1">
    <property type="nucleotide sequence ID" value="NZ_JAUSVL010000001.1"/>
</dbReference>
<dbReference type="CDD" id="cd05233">
    <property type="entry name" value="SDR_c"/>
    <property type="match status" value="1"/>
</dbReference>
<dbReference type="Gene3D" id="3.40.50.720">
    <property type="entry name" value="NAD(P)-binding Rossmann-like Domain"/>
    <property type="match status" value="2"/>
</dbReference>
<dbReference type="FunFam" id="3.40.50.720:FF:000084">
    <property type="entry name" value="Short-chain dehydrogenase reductase"/>
    <property type="match status" value="1"/>
</dbReference>
<reference evidence="2" key="1">
    <citation type="submission" date="2023-07" db="EMBL/GenBank/DDBJ databases">
        <title>Genomic Encyclopedia of Type Strains, Phase IV (KMG-IV): sequencing the most valuable type-strain genomes for metagenomic binning, comparative biology and taxonomic classification.</title>
        <authorList>
            <person name="Goeker M."/>
        </authorList>
    </citation>
    <scope>NUCLEOTIDE SEQUENCE</scope>
    <source>
        <strain evidence="2">DSM 24202</strain>
    </source>
</reference>
<dbReference type="SUPFAM" id="SSF51735">
    <property type="entry name" value="NAD(P)-binding Rossmann-fold domains"/>
    <property type="match status" value="2"/>
</dbReference>
<keyword evidence="3" id="KW-1185">Reference proteome</keyword>
<dbReference type="Pfam" id="PF13561">
    <property type="entry name" value="adh_short_C2"/>
    <property type="match status" value="1"/>
</dbReference>
<dbReference type="EMBL" id="JAUSVL010000001">
    <property type="protein sequence ID" value="MDQ0288025.1"/>
    <property type="molecule type" value="Genomic_DNA"/>
</dbReference>
<organism evidence="2 3">
    <name type="scientific">Oligosphaera ethanolica</name>
    <dbReference type="NCBI Taxonomy" id="760260"/>
    <lineage>
        <taxon>Bacteria</taxon>
        <taxon>Pseudomonadati</taxon>
        <taxon>Lentisphaerota</taxon>
        <taxon>Oligosphaeria</taxon>
        <taxon>Oligosphaerales</taxon>
        <taxon>Oligosphaeraceae</taxon>
        <taxon>Oligosphaera</taxon>
    </lineage>
</organism>
<evidence type="ECO:0000313" key="3">
    <source>
        <dbReference type="Proteomes" id="UP001238163"/>
    </source>
</evidence>
<dbReference type="InterPro" id="IPR020904">
    <property type="entry name" value="Sc_DH/Rdtase_CS"/>
</dbReference>
<dbReference type="InterPro" id="IPR002347">
    <property type="entry name" value="SDR_fam"/>
</dbReference>
<sequence>MPTVFISGSRGPCTQSIASHLADHGYSVVVNGEACPHNATRSNIALDDSAAVSAFFDQFDNGPENTLAGVIIVPPPPLGASIANTSEERWEQSFADTVLPAFLLTQRAGKTLTRQGHGALIFLGSIHAEKPTGFDHLHAENAAACQMLCREAALDFGTRGIGCFYVQRGVFPADEPDGTPLTNVYSAPDLQYPARSYPGEDCLNGLIQFLLTPAATPLSGSDLRADFGMTMFYGWQIPENSAPPSWDGLRHLFHKHHHAPPPPPVLAPVAATGRPPTAIITGGGKGVGAGIAKVFCQAGYRVCIGFNANRDLAQKTLADITAAGGDAFIFQADIARRDAVQAMVAECVRRYGGVDVLVNNAALQPNLYIREYDAKTLRDIWEINIGGYLRCTQECLPYLAQSPCPRIINISSIHGKRPAVFDVGYAMTKAAIRLFTREAALEFKDRAITVNTVDLGACKIEFKTGNYPFRLVHVPGTMQQPRHPLHKLTTPEDVGQLALFLASANAAQITGAGIRIDGGAVLV</sequence>
<dbReference type="PROSITE" id="PS00061">
    <property type="entry name" value="ADH_SHORT"/>
    <property type="match status" value="1"/>
</dbReference>
<dbReference type="PRINTS" id="PR00080">
    <property type="entry name" value="SDRFAMILY"/>
</dbReference>
<gene>
    <name evidence="2" type="ORF">J3R75_000132</name>
</gene>
<dbReference type="PRINTS" id="PR00081">
    <property type="entry name" value="GDHRDH"/>
</dbReference>
<dbReference type="InterPro" id="IPR036291">
    <property type="entry name" value="NAD(P)-bd_dom_sf"/>
</dbReference>
<dbReference type="Proteomes" id="UP001238163">
    <property type="component" value="Unassembled WGS sequence"/>
</dbReference>
<protein>
    <submittedName>
        <fullName evidence="2">NAD(P)-dependent dehydrogenase (Short-subunit alcohol dehydrogenase family)</fullName>
    </submittedName>
</protein>
<evidence type="ECO:0000256" key="1">
    <source>
        <dbReference type="ARBA" id="ARBA00006484"/>
    </source>
</evidence>
<dbReference type="InterPro" id="IPR050259">
    <property type="entry name" value="SDR"/>
</dbReference>
<accession>A0AAE4AM51</accession>
<dbReference type="AlphaFoldDB" id="A0AAE4AM51"/>
<evidence type="ECO:0000313" key="2">
    <source>
        <dbReference type="EMBL" id="MDQ0288025.1"/>
    </source>
</evidence>
<comment type="similarity">
    <text evidence="1">Belongs to the short-chain dehydrogenases/reductases (SDR) family.</text>
</comment>
<dbReference type="PANTHER" id="PTHR42879:SF2">
    <property type="entry name" value="3-OXOACYL-[ACYL-CARRIER-PROTEIN] REDUCTASE FABG"/>
    <property type="match status" value="1"/>
</dbReference>
<comment type="caution">
    <text evidence="2">The sequence shown here is derived from an EMBL/GenBank/DDBJ whole genome shotgun (WGS) entry which is preliminary data.</text>
</comment>
<name>A0AAE4AM51_9BACT</name>
<dbReference type="Pfam" id="PF00106">
    <property type="entry name" value="adh_short"/>
    <property type="match status" value="1"/>
</dbReference>
<dbReference type="GO" id="GO:0032787">
    <property type="term" value="P:monocarboxylic acid metabolic process"/>
    <property type="evidence" value="ECO:0007669"/>
    <property type="project" value="UniProtKB-ARBA"/>
</dbReference>
<proteinExistence type="inferred from homology"/>